<dbReference type="PANTHER" id="PTHR43434:SF24">
    <property type="entry name" value="HYDROLASE-RELATED"/>
    <property type="match status" value="1"/>
</dbReference>
<dbReference type="NCBIfam" id="TIGR01509">
    <property type="entry name" value="HAD-SF-IA-v3"/>
    <property type="match status" value="1"/>
</dbReference>
<dbReference type="GO" id="GO:0016787">
    <property type="term" value="F:hydrolase activity"/>
    <property type="evidence" value="ECO:0007669"/>
    <property type="project" value="UniProtKB-KW"/>
</dbReference>
<gene>
    <name evidence="1" type="ORF">L2725_13255</name>
</gene>
<dbReference type="NCBIfam" id="TIGR01662">
    <property type="entry name" value="HAD-SF-IIIA"/>
    <property type="match status" value="1"/>
</dbReference>
<proteinExistence type="predicted"/>
<organism evidence="1 2">
    <name type="scientific">Shewanella corallii</name>
    <dbReference type="NCBI Taxonomy" id="560080"/>
    <lineage>
        <taxon>Bacteria</taxon>
        <taxon>Pseudomonadati</taxon>
        <taxon>Pseudomonadota</taxon>
        <taxon>Gammaproteobacteria</taxon>
        <taxon>Alteromonadales</taxon>
        <taxon>Shewanellaceae</taxon>
        <taxon>Shewanella</taxon>
    </lineage>
</organism>
<dbReference type="InterPro" id="IPR006439">
    <property type="entry name" value="HAD-SF_hydro_IA"/>
</dbReference>
<protein>
    <submittedName>
        <fullName evidence="1">HAD-IIIA family hydrolase</fullName>
    </submittedName>
</protein>
<dbReference type="SFLD" id="SFLDG01135">
    <property type="entry name" value="C1.5.6:_HAD__Beta-PGM__Phospha"/>
    <property type="match status" value="1"/>
</dbReference>
<evidence type="ECO:0000313" key="1">
    <source>
        <dbReference type="EMBL" id="MCL2914737.1"/>
    </source>
</evidence>
<dbReference type="InterPro" id="IPR050155">
    <property type="entry name" value="HAD-like_hydrolase_sf"/>
</dbReference>
<name>A0ABT0NA67_9GAMM</name>
<dbReference type="NCBIfam" id="TIGR01549">
    <property type="entry name" value="HAD-SF-IA-v1"/>
    <property type="match status" value="1"/>
</dbReference>
<dbReference type="InterPro" id="IPR023198">
    <property type="entry name" value="PGP-like_dom2"/>
</dbReference>
<dbReference type="SFLD" id="SFLDS00003">
    <property type="entry name" value="Haloacid_Dehalogenase"/>
    <property type="match status" value="1"/>
</dbReference>
<comment type="caution">
    <text evidence="1">The sequence shown here is derived from an EMBL/GenBank/DDBJ whole genome shotgun (WGS) entry which is preliminary data.</text>
</comment>
<dbReference type="InterPro" id="IPR006549">
    <property type="entry name" value="HAD-SF_hydro_IIIA"/>
</dbReference>
<dbReference type="InterPro" id="IPR041492">
    <property type="entry name" value="HAD_2"/>
</dbReference>
<dbReference type="Gene3D" id="1.10.150.240">
    <property type="entry name" value="Putative phosphatase, domain 2"/>
    <property type="match status" value="1"/>
</dbReference>
<dbReference type="InterPro" id="IPR036412">
    <property type="entry name" value="HAD-like_sf"/>
</dbReference>
<dbReference type="Pfam" id="PF13419">
    <property type="entry name" value="HAD_2"/>
    <property type="match status" value="1"/>
</dbReference>
<dbReference type="PANTHER" id="PTHR43434">
    <property type="entry name" value="PHOSPHOGLYCOLATE PHOSPHATASE"/>
    <property type="match status" value="1"/>
</dbReference>
<dbReference type="EMBL" id="JAKIKT010000005">
    <property type="protein sequence ID" value="MCL2914737.1"/>
    <property type="molecule type" value="Genomic_DNA"/>
</dbReference>
<accession>A0ABT0NA67</accession>
<dbReference type="SUPFAM" id="SSF56784">
    <property type="entry name" value="HAD-like"/>
    <property type="match status" value="1"/>
</dbReference>
<reference evidence="1 2" key="1">
    <citation type="submission" date="2022-01" db="EMBL/GenBank/DDBJ databases">
        <title>Whole genome-based taxonomy of the Shewanellaceae.</title>
        <authorList>
            <person name="Martin-Rodriguez A.J."/>
        </authorList>
    </citation>
    <scope>NUCLEOTIDE SEQUENCE [LARGE SCALE GENOMIC DNA]</scope>
    <source>
        <strain evidence="1 2">DSM 21332</strain>
    </source>
</reference>
<dbReference type="SFLD" id="SFLDG01129">
    <property type="entry name" value="C1.5:_HAD__Beta-PGM__Phosphata"/>
    <property type="match status" value="1"/>
</dbReference>
<evidence type="ECO:0000313" key="2">
    <source>
        <dbReference type="Proteomes" id="UP001202831"/>
    </source>
</evidence>
<dbReference type="Gene3D" id="3.40.50.1000">
    <property type="entry name" value="HAD superfamily/HAD-like"/>
    <property type="match status" value="1"/>
</dbReference>
<keyword evidence="2" id="KW-1185">Reference proteome</keyword>
<dbReference type="RefSeq" id="WP_249249408.1">
    <property type="nucleotide sequence ID" value="NZ_JAKIKT010000005.1"/>
</dbReference>
<sequence length="228" mass="24820">MTQATNQLPAHYDLVIFDWDGTLMDSVPKILACVKSLSLEYDLDVPTDDAIRSIIGYSLEEALTRLFGEQVKGDIPLFVEGYRRHYVELDSTPSPIFEGVESLLEALSAQGYKLAVATGKGREGLNRLLAESELGGYFVASRCADEALSKPNPLMLEQLLNELDVPVSRALMVGDALMDLEMANNIGMDAVGVSYGAFTIAQLKTASPLAIIDHPLELMKVITRAEVA</sequence>
<dbReference type="Proteomes" id="UP001202831">
    <property type="component" value="Unassembled WGS sequence"/>
</dbReference>
<dbReference type="InterPro" id="IPR023214">
    <property type="entry name" value="HAD_sf"/>
</dbReference>
<keyword evidence="1" id="KW-0378">Hydrolase</keyword>